<reference evidence="9 10" key="1">
    <citation type="submission" date="2016-06" db="EMBL/GenBank/DDBJ databases">
        <authorList>
            <person name="Kjaerup R.B."/>
            <person name="Dalgaard T.S."/>
            <person name="Juul-Madsen H.R."/>
        </authorList>
    </citation>
    <scope>NUCLEOTIDE SEQUENCE [LARGE SCALE GENOMIC DNA]</scope>
    <source>
        <strain evidence="9 10">1245139.5</strain>
    </source>
</reference>
<sequence>MPPEFETLLYRTAGPVATITLNRPEQLNTIVPPMPDEIEAAIGLADRDDDIKVIVLRGAGRAFCAGYNFGEGFRHWEDVMNTDGRWDPGKDFAMVTARTGPHQKFMAIWRATKPVIAQVHGWCVGGGSDYALCADLVIASEDAVIGTPYSRMWGAYLTGMWMYRLSLAKAKWHALTGRPLTGVQAAEIELINEAVPFDRLEARVAEIAAELAQIPLSQLRAQKLVVNQAYENMGLASTQLLGGILDGLMRNTPEAHDFIQTAQADGVRAAVERRDGPFGDYSQAPPELRPNPSHLIVPDGDG</sequence>
<evidence type="ECO:0000313" key="9">
    <source>
        <dbReference type="EMBL" id="OBK15084.1"/>
    </source>
</evidence>
<dbReference type="PROSITE" id="PS00166">
    <property type="entry name" value="ENOYL_COA_HYDRATASE"/>
    <property type="match status" value="1"/>
</dbReference>
<proteinExistence type="inferred from homology"/>
<dbReference type="InterPro" id="IPR001753">
    <property type="entry name" value="Enoyl-CoA_hydra/iso"/>
</dbReference>
<evidence type="ECO:0000256" key="6">
    <source>
        <dbReference type="ARBA" id="ARBA00023717"/>
    </source>
</evidence>
<keyword evidence="10" id="KW-1185">Reference proteome</keyword>
<dbReference type="InterPro" id="IPR029045">
    <property type="entry name" value="ClpP/crotonase-like_dom_sf"/>
</dbReference>
<dbReference type="CDD" id="cd06558">
    <property type="entry name" value="crotonase-like"/>
    <property type="match status" value="1"/>
</dbReference>
<gene>
    <name evidence="9" type="ORF">A5636_06795</name>
</gene>
<keyword evidence="3" id="KW-0276">Fatty acid metabolism</keyword>
<evidence type="ECO:0000256" key="7">
    <source>
        <dbReference type="RuleBase" id="RU003707"/>
    </source>
</evidence>
<dbReference type="FunFam" id="3.90.226.10:FF:000094">
    <property type="entry name" value="Enoyl-CoA hydratase EchA2"/>
    <property type="match status" value="1"/>
</dbReference>
<accession>A0A1A3N1Z5</accession>
<dbReference type="PANTHER" id="PTHR43802">
    <property type="entry name" value="ENOYL-COA HYDRATASE"/>
    <property type="match status" value="1"/>
</dbReference>
<dbReference type="AlphaFoldDB" id="A0A1A3N1Z5"/>
<dbReference type="Gene3D" id="3.90.226.10">
    <property type="entry name" value="2-enoyl-CoA Hydratase, Chain A, domain 1"/>
    <property type="match status" value="1"/>
</dbReference>
<evidence type="ECO:0000256" key="8">
    <source>
        <dbReference type="SAM" id="MobiDB-lite"/>
    </source>
</evidence>
<dbReference type="PANTHER" id="PTHR43802:SF1">
    <property type="entry name" value="IP11341P-RELATED"/>
    <property type="match status" value="1"/>
</dbReference>
<comment type="function">
    <text evidence="1">Could possibly oxidize fatty acids using specific components.</text>
</comment>
<evidence type="ECO:0000256" key="2">
    <source>
        <dbReference type="ARBA" id="ARBA00005254"/>
    </source>
</evidence>
<dbReference type="InterPro" id="IPR018376">
    <property type="entry name" value="Enoyl-CoA_hyd/isom_CS"/>
</dbReference>
<evidence type="ECO:0000256" key="4">
    <source>
        <dbReference type="ARBA" id="ARBA00023098"/>
    </source>
</evidence>
<evidence type="ECO:0000256" key="5">
    <source>
        <dbReference type="ARBA" id="ARBA00023709"/>
    </source>
</evidence>
<comment type="caution">
    <text evidence="9">The sequence shown here is derived from an EMBL/GenBank/DDBJ whole genome shotgun (WGS) entry which is preliminary data.</text>
</comment>
<dbReference type="Pfam" id="PF00378">
    <property type="entry name" value="ECH_1"/>
    <property type="match status" value="1"/>
</dbReference>
<evidence type="ECO:0000256" key="3">
    <source>
        <dbReference type="ARBA" id="ARBA00022832"/>
    </source>
</evidence>
<comment type="catalytic activity">
    <reaction evidence="5">
        <text>a (3S)-3-hydroxyacyl-CoA = a (2E)-enoyl-CoA + H2O</text>
        <dbReference type="Rhea" id="RHEA:16105"/>
        <dbReference type="ChEBI" id="CHEBI:15377"/>
        <dbReference type="ChEBI" id="CHEBI:57318"/>
        <dbReference type="ChEBI" id="CHEBI:58856"/>
        <dbReference type="EC" id="4.2.1.17"/>
    </reaction>
</comment>
<evidence type="ECO:0000313" key="10">
    <source>
        <dbReference type="Proteomes" id="UP000093629"/>
    </source>
</evidence>
<keyword evidence="4" id="KW-0443">Lipid metabolism</keyword>
<organism evidence="9 10">
    <name type="scientific">Mycobacterium asiaticum</name>
    <dbReference type="NCBI Taxonomy" id="1790"/>
    <lineage>
        <taxon>Bacteria</taxon>
        <taxon>Bacillati</taxon>
        <taxon>Actinomycetota</taxon>
        <taxon>Actinomycetes</taxon>
        <taxon>Mycobacteriales</taxon>
        <taxon>Mycobacteriaceae</taxon>
        <taxon>Mycobacterium</taxon>
    </lineage>
</organism>
<dbReference type="OrthoDB" id="3206737at2"/>
<dbReference type="NCBIfam" id="NF006128">
    <property type="entry name" value="PRK08272.1"/>
    <property type="match status" value="1"/>
</dbReference>
<comment type="similarity">
    <text evidence="2 7">Belongs to the enoyl-CoA hydratase/isomerase family.</text>
</comment>
<protein>
    <submittedName>
        <fullName evidence="9">Enoyl-CoA hydratase</fullName>
    </submittedName>
</protein>
<dbReference type="NCBIfam" id="NF009125">
    <property type="entry name" value="PRK12478.1"/>
    <property type="match status" value="1"/>
</dbReference>
<dbReference type="GO" id="GO:0006631">
    <property type="term" value="P:fatty acid metabolic process"/>
    <property type="evidence" value="ECO:0007669"/>
    <property type="project" value="UniProtKB-KW"/>
</dbReference>
<evidence type="ECO:0000256" key="1">
    <source>
        <dbReference type="ARBA" id="ARBA00002994"/>
    </source>
</evidence>
<name>A0A1A3N1Z5_MYCAS</name>
<dbReference type="SUPFAM" id="SSF52096">
    <property type="entry name" value="ClpP/crotonase"/>
    <property type="match status" value="1"/>
</dbReference>
<dbReference type="GO" id="GO:0004300">
    <property type="term" value="F:enoyl-CoA hydratase activity"/>
    <property type="evidence" value="ECO:0007669"/>
    <property type="project" value="UniProtKB-EC"/>
</dbReference>
<feature type="region of interest" description="Disordered" evidence="8">
    <location>
        <begin position="275"/>
        <end position="302"/>
    </location>
</feature>
<dbReference type="Proteomes" id="UP000093629">
    <property type="component" value="Unassembled WGS sequence"/>
</dbReference>
<dbReference type="RefSeq" id="WP_065159243.1">
    <property type="nucleotide sequence ID" value="NZ_LZLQ01000090.1"/>
</dbReference>
<dbReference type="EMBL" id="LZLQ01000090">
    <property type="protein sequence ID" value="OBK15084.1"/>
    <property type="molecule type" value="Genomic_DNA"/>
</dbReference>
<comment type="catalytic activity">
    <reaction evidence="6">
        <text>a 4-saturated-(3S)-3-hydroxyacyl-CoA = a (3E)-enoyl-CoA + H2O</text>
        <dbReference type="Rhea" id="RHEA:20724"/>
        <dbReference type="ChEBI" id="CHEBI:15377"/>
        <dbReference type="ChEBI" id="CHEBI:58521"/>
        <dbReference type="ChEBI" id="CHEBI:137480"/>
        <dbReference type="EC" id="4.2.1.17"/>
    </reaction>
</comment>